<evidence type="ECO:0000313" key="2">
    <source>
        <dbReference type="EMBL" id="PSR22843.1"/>
    </source>
</evidence>
<proteinExistence type="predicted"/>
<dbReference type="PIRSF" id="PIRSF021377">
    <property type="entry name" value="YtfJ"/>
    <property type="match status" value="1"/>
</dbReference>
<evidence type="ECO:0000313" key="3">
    <source>
        <dbReference type="Proteomes" id="UP000241848"/>
    </source>
</evidence>
<name>A0A2T2WKS8_9FIRM</name>
<dbReference type="EMBL" id="PXYV01000011">
    <property type="protein sequence ID" value="PSR22843.1"/>
    <property type="molecule type" value="Genomic_DNA"/>
</dbReference>
<dbReference type="NCBIfam" id="TIGR02874">
    <property type="entry name" value="spore_ytfJ"/>
    <property type="match status" value="1"/>
</dbReference>
<evidence type="ECO:0000256" key="1">
    <source>
        <dbReference type="SAM" id="MobiDB-lite"/>
    </source>
</evidence>
<dbReference type="Proteomes" id="UP000241848">
    <property type="component" value="Unassembled WGS sequence"/>
</dbReference>
<dbReference type="AlphaFoldDB" id="A0A2T2WKS8"/>
<reference evidence="2 3" key="1">
    <citation type="journal article" date="2014" name="BMC Genomics">
        <title>Comparison of environmental and isolate Sulfobacillus genomes reveals diverse carbon, sulfur, nitrogen, and hydrogen metabolisms.</title>
        <authorList>
            <person name="Justice N.B."/>
            <person name="Norman A."/>
            <person name="Brown C.T."/>
            <person name="Singh A."/>
            <person name="Thomas B.C."/>
            <person name="Banfield J.F."/>
        </authorList>
    </citation>
    <scope>NUCLEOTIDE SEQUENCE [LARGE SCALE GENOMIC DNA]</scope>
    <source>
        <strain evidence="2">AMDSBA3</strain>
    </source>
</reference>
<sequence>MENYNGDAPKASGHPLEALMKTAMESIRGMVDVNTVVGKPVQTEDGGTIIPVSRVSFGFAAGGGEYWSRMTEHPSHPFGGGSGAGVTLHPVGFLVMHKDNVRLLSVDKGDVWESLANNIPQVIDQLQGMWKDRDNPAQDRRRSTVVESSSLA</sequence>
<dbReference type="PANTHER" id="PTHR39162:SF1">
    <property type="entry name" value="SPORULATION PROTEIN YTFJ"/>
    <property type="match status" value="1"/>
</dbReference>
<dbReference type="InterPro" id="IPR014229">
    <property type="entry name" value="Spore_YtfJ"/>
</dbReference>
<protein>
    <submittedName>
        <fullName evidence="2">Sporulation protein YtfJ</fullName>
    </submittedName>
</protein>
<gene>
    <name evidence="2" type="primary">ytfJ</name>
    <name evidence="2" type="ORF">C7B45_05065</name>
</gene>
<organism evidence="2 3">
    <name type="scientific">Sulfobacillus acidophilus</name>
    <dbReference type="NCBI Taxonomy" id="53633"/>
    <lineage>
        <taxon>Bacteria</taxon>
        <taxon>Bacillati</taxon>
        <taxon>Bacillota</taxon>
        <taxon>Clostridia</taxon>
        <taxon>Eubacteriales</taxon>
        <taxon>Clostridiales Family XVII. Incertae Sedis</taxon>
        <taxon>Sulfobacillus</taxon>
    </lineage>
</organism>
<dbReference type="Pfam" id="PF09579">
    <property type="entry name" value="Spore_YtfJ"/>
    <property type="match status" value="1"/>
</dbReference>
<accession>A0A2T2WKS8</accession>
<feature type="region of interest" description="Disordered" evidence="1">
    <location>
        <begin position="133"/>
        <end position="152"/>
    </location>
</feature>
<comment type="caution">
    <text evidence="2">The sequence shown here is derived from an EMBL/GenBank/DDBJ whole genome shotgun (WGS) entry which is preliminary data.</text>
</comment>
<dbReference type="PANTHER" id="PTHR39162">
    <property type="entry name" value="GLL3345 PROTEIN"/>
    <property type="match status" value="1"/>
</dbReference>
<feature type="compositionally biased region" description="Basic and acidic residues" evidence="1">
    <location>
        <begin position="133"/>
        <end position="144"/>
    </location>
</feature>